<dbReference type="InterPro" id="IPR038389">
    <property type="entry name" value="PSMG2_sf"/>
</dbReference>
<evidence type="ECO:0008006" key="4">
    <source>
        <dbReference type="Google" id="ProtNLM"/>
    </source>
</evidence>
<organism evidence="2 3">
    <name type="scientific">Helcobacillus massiliensis</name>
    <dbReference type="NCBI Taxonomy" id="521392"/>
    <lineage>
        <taxon>Bacteria</taxon>
        <taxon>Bacillati</taxon>
        <taxon>Actinomycetota</taxon>
        <taxon>Actinomycetes</taxon>
        <taxon>Micrococcales</taxon>
        <taxon>Dermabacteraceae</taxon>
        <taxon>Helcobacillus</taxon>
    </lineage>
</organism>
<evidence type="ECO:0000313" key="2">
    <source>
        <dbReference type="EMBL" id="MBB3021823.1"/>
    </source>
</evidence>
<feature type="region of interest" description="Disordered" evidence="1">
    <location>
        <begin position="161"/>
        <end position="199"/>
    </location>
</feature>
<gene>
    <name evidence="2" type="ORF">FHX50_000071</name>
</gene>
<comment type="caution">
    <text evidence="2">The sequence shown here is derived from an EMBL/GenBank/DDBJ whole genome shotgun (WGS) entry which is preliminary data.</text>
</comment>
<dbReference type="Gene3D" id="1.10.287.100">
    <property type="match status" value="1"/>
</dbReference>
<dbReference type="RefSeq" id="WP_183373501.1">
    <property type="nucleotide sequence ID" value="NZ_CBCSFZ010000049.1"/>
</dbReference>
<dbReference type="InterPro" id="IPR008492">
    <property type="entry name" value="Rv2714-like"/>
</dbReference>
<dbReference type="Proteomes" id="UP000568050">
    <property type="component" value="Unassembled WGS sequence"/>
</dbReference>
<accession>A0A839QMW8</accession>
<dbReference type="Pfam" id="PF09754">
    <property type="entry name" value="PAC2"/>
    <property type="match status" value="1"/>
</dbReference>
<reference evidence="2 3" key="1">
    <citation type="submission" date="2020-08" db="EMBL/GenBank/DDBJ databases">
        <title>Sequencing the genomes of 1000 actinobacteria strains.</title>
        <authorList>
            <person name="Klenk H.-P."/>
        </authorList>
    </citation>
    <scope>NUCLEOTIDE SEQUENCE [LARGE SCALE GENOMIC DNA]</scope>
    <source>
        <strain evidence="2 3">DSM 23040</strain>
    </source>
</reference>
<dbReference type="PIRSF" id="PIRSF028754">
    <property type="entry name" value="UCP028754"/>
    <property type="match status" value="1"/>
</dbReference>
<dbReference type="SUPFAM" id="SSF159659">
    <property type="entry name" value="Cgl1923-like"/>
    <property type="match status" value="2"/>
</dbReference>
<dbReference type="InterPro" id="IPR019151">
    <property type="entry name" value="Proteasome_assmbl_chaperone_2"/>
</dbReference>
<dbReference type="AlphaFoldDB" id="A0A839QMW8"/>
<protein>
    <recommendedName>
        <fullName evidence="4">PAC2 family protein</fullName>
    </recommendedName>
</protein>
<evidence type="ECO:0000313" key="3">
    <source>
        <dbReference type="Proteomes" id="UP000568050"/>
    </source>
</evidence>
<keyword evidence="3" id="KW-1185">Reference proteome</keyword>
<name>A0A839QMW8_9MICO</name>
<sequence length="355" mass="38562">MRDPRELYQLEDHEVIAAVPSGPLPLVVCIPGMIDAGQTCRTAATYFQENLRSIRIARFDSDELLDYRSSRPCVVYDGRRYRTVEMPEIALHLVYDDASRPFLLLEGPEPDLRWNLLAGAVVALADTFGIDQVVTLRAIPSETPHTRTITMLTHANQLALGEEPPADGSADTTGADTDGPGEQCDTSEHPASGDSADAQEGIAATGAGPEQVFEMPGSFIPVLEKELQRGGIRCQGFVAQIPHYLTRSPYPAGTLALLRRVSETAALEIPLMELGDIVEASQRMLEDEVEDSPELQAMVKTLEDGYDQMARDNDGTGYVPDMPTADELGDRFERFLAENTDDDGTSGPPSGPISS</sequence>
<dbReference type="Gene3D" id="3.40.50.10900">
    <property type="entry name" value="PAC-like subunit"/>
    <property type="match status" value="2"/>
</dbReference>
<dbReference type="EMBL" id="JACHWP010000001">
    <property type="protein sequence ID" value="MBB3021823.1"/>
    <property type="molecule type" value="Genomic_DNA"/>
</dbReference>
<proteinExistence type="predicted"/>
<evidence type="ECO:0000256" key="1">
    <source>
        <dbReference type="SAM" id="MobiDB-lite"/>
    </source>
</evidence>
<feature type="compositionally biased region" description="Low complexity" evidence="1">
    <location>
        <begin position="166"/>
        <end position="178"/>
    </location>
</feature>